<proteinExistence type="inferred from homology"/>
<evidence type="ECO:0000256" key="2">
    <source>
        <dbReference type="ARBA" id="ARBA00023015"/>
    </source>
</evidence>
<gene>
    <name evidence="6" type="ORF">SAMN04488038_101309</name>
</gene>
<protein>
    <submittedName>
        <fullName evidence="6">Winged helix-turn-helix DNA-binding</fullName>
    </submittedName>
</protein>
<dbReference type="InterPro" id="IPR038722">
    <property type="entry name" value="Ner_HTH_dom"/>
</dbReference>
<dbReference type="Gene3D" id="1.10.260.40">
    <property type="entry name" value="lambda repressor-like DNA-binding domains"/>
    <property type="match status" value="1"/>
</dbReference>
<dbReference type="EMBL" id="FOFS01000001">
    <property type="protein sequence ID" value="SEP72877.1"/>
    <property type="molecule type" value="Genomic_DNA"/>
</dbReference>
<dbReference type="Proteomes" id="UP000199233">
    <property type="component" value="Unassembled WGS sequence"/>
</dbReference>
<dbReference type="InterPro" id="IPR010982">
    <property type="entry name" value="Lambda_DNA-bd_dom_sf"/>
</dbReference>
<keyword evidence="3 6" id="KW-0238">DNA-binding</keyword>
<dbReference type="Pfam" id="PF13693">
    <property type="entry name" value="HTH_35"/>
    <property type="match status" value="1"/>
</dbReference>
<evidence type="ECO:0000256" key="4">
    <source>
        <dbReference type="ARBA" id="ARBA00023163"/>
    </source>
</evidence>
<dbReference type="STRING" id="489703.SAMN04488038_101309"/>
<name>A0A1H9A8R1_9GAMM</name>
<accession>A0A1H9A8R1</accession>
<dbReference type="AlphaFoldDB" id="A0A1H9A8R1"/>
<reference evidence="7" key="1">
    <citation type="submission" date="2016-10" db="EMBL/GenBank/DDBJ databases">
        <authorList>
            <person name="Varghese N."/>
            <person name="Submissions S."/>
        </authorList>
    </citation>
    <scope>NUCLEOTIDE SEQUENCE [LARGE SCALE GENOMIC DNA]</scope>
    <source>
        <strain evidence="7">DSM 25927</strain>
    </source>
</reference>
<keyword evidence="4" id="KW-0804">Transcription</keyword>
<evidence type="ECO:0000313" key="6">
    <source>
        <dbReference type="EMBL" id="SEP72877.1"/>
    </source>
</evidence>
<dbReference type="GO" id="GO:0003677">
    <property type="term" value="F:DNA binding"/>
    <property type="evidence" value="ECO:0007669"/>
    <property type="project" value="UniProtKB-KW"/>
</dbReference>
<evidence type="ECO:0000256" key="1">
    <source>
        <dbReference type="ARBA" id="ARBA00006157"/>
    </source>
</evidence>
<organism evidence="6 7">
    <name type="scientific">Solimonas aquatica</name>
    <dbReference type="NCBI Taxonomy" id="489703"/>
    <lineage>
        <taxon>Bacteria</taxon>
        <taxon>Pseudomonadati</taxon>
        <taxon>Pseudomonadota</taxon>
        <taxon>Gammaproteobacteria</taxon>
        <taxon>Nevskiales</taxon>
        <taxon>Nevskiaceae</taxon>
        <taxon>Solimonas</taxon>
    </lineage>
</organism>
<feature type="domain" description="Ner winged helix-turn-helix DNA-binding" evidence="5">
    <location>
        <begin position="3"/>
        <end position="62"/>
    </location>
</feature>
<sequence length="89" mass="9370">MRLRIAGSSLAEVARDLGVAGTTVTSVSQGYRRSRRIETAIAAKLSVRPEELWPDRYPNTEGSGNDGLAGLGRILDCTGGGNSPAAMYC</sequence>
<dbReference type="OrthoDB" id="5405994at2"/>
<evidence type="ECO:0000256" key="3">
    <source>
        <dbReference type="ARBA" id="ARBA00023125"/>
    </source>
</evidence>
<keyword evidence="2" id="KW-0805">Transcription regulation</keyword>
<dbReference type="SUPFAM" id="SSF47413">
    <property type="entry name" value="lambda repressor-like DNA-binding domains"/>
    <property type="match status" value="1"/>
</dbReference>
<evidence type="ECO:0000259" key="5">
    <source>
        <dbReference type="Pfam" id="PF13693"/>
    </source>
</evidence>
<comment type="similarity">
    <text evidence="1">Belongs to the ner transcriptional regulatory family.</text>
</comment>
<keyword evidence="7" id="KW-1185">Reference proteome</keyword>
<evidence type="ECO:0000313" key="7">
    <source>
        <dbReference type="Proteomes" id="UP000199233"/>
    </source>
</evidence>